<proteinExistence type="predicted"/>
<dbReference type="PANTHER" id="PTHR34220:SF11">
    <property type="entry name" value="SENSOR PROTEIN KINASE HPTS"/>
    <property type="match status" value="1"/>
</dbReference>
<keyword evidence="9 12" id="KW-1133">Transmembrane helix</keyword>
<evidence type="ECO:0000256" key="6">
    <source>
        <dbReference type="ARBA" id="ARBA00022741"/>
    </source>
</evidence>
<evidence type="ECO:0000256" key="5">
    <source>
        <dbReference type="ARBA" id="ARBA00022692"/>
    </source>
</evidence>
<dbReference type="SMART" id="SM00387">
    <property type="entry name" value="HATPase_c"/>
    <property type="match status" value="1"/>
</dbReference>
<dbReference type="Gene3D" id="3.30.565.10">
    <property type="entry name" value="Histidine kinase-like ATPase, C-terminal domain"/>
    <property type="match status" value="1"/>
</dbReference>
<keyword evidence="3" id="KW-0597">Phosphoprotein</keyword>
<dbReference type="SUPFAM" id="SSF158472">
    <property type="entry name" value="HAMP domain-like"/>
    <property type="match status" value="1"/>
</dbReference>
<evidence type="ECO:0000259" key="13">
    <source>
        <dbReference type="PROSITE" id="PS50885"/>
    </source>
</evidence>
<keyword evidence="6" id="KW-0547">Nucleotide-binding</keyword>
<evidence type="ECO:0000256" key="1">
    <source>
        <dbReference type="ARBA" id="ARBA00004651"/>
    </source>
</evidence>
<evidence type="ECO:0000256" key="2">
    <source>
        <dbReference type="ARBA" id="ARBA00022475"/>
    </source>
</evidence>
<dbReference type="PANTHER" id="PTHR34220">
    <property type="entry name" value="SENSOR HISTIDINE KINASE YPDA"/>
    <property type="match status" value="1"/>
</dbReference>
<evidence type="ECO:0000256" key="3">
    <source>
        <dbReference type="ARBA" id="ARBA00022553"/>
    </source>
</evidence>
<evidence type="ECO:0000256" key="9">
    <source>
        <dbReference type="ARBA" id="ARBA00022989"/>
    </source>
</evidence>
<dbReference type="GO" id="GO:0000155">
    <property type="term" value="F:phosphorelay sensor kinase activity"/>
    <property type="evidence" value="ECO:0007669"/>
    <property type="project" value="InterPro"/>
</dbReference>
<accession>A0A0M0KN08</accession>
<feature type="domain" description="HAMP" evidence="13">
    <location>
        <begin position="317"/>
        <end position="369"/>
    </location>
</feature>
<dbReference type="PATRIC" id="fig|136160.3.peg.2398"/>
<protein>
    <recommendedName>
        <fullName evidence="13">HAMP domain-containing protein</fullName>
    </recommendedName>
</protein>
<dbReference type="InterPro" id="IPR050640">
    <property type="entry name" value="Bact_2-comp_sensor_kinase"/>
</dbReference>
<evidence type="ECO:0000256" key="4">
    <source>
        <dbReference type="ARBA" id="ARBA00022679"/>
    </source>
</evidence>
<evidence type="ECO:0000256" key="11">
    <source>
        <dbReference type="ARBA" id="ARBA00023136"/>
    </source>
</evidence>
<dbReference type="GO" id="GO:0005886">
    <property type="term" value="C:plasma membrane"/>
    <property type="evidence" value="ECO:0007669"/>
    <property type="project" value="UniProtKB-SubCell"/>
</dbReference>
<keyword evidence="10" id="KW-0902">Two-component regulatory system</keyword>
<dbReference type="SMART" id="SM00304">
    <property type="entry name" value="HAMP"/>
    <property type="match status" value="1"/>
</dbReference>
<sequence length="597" mass="68681">MYSTLIQTINDMKLRDKLMFMFVAVVFFPMMIVGIFLTNELRSNAIQDAIQQSQVNVERVKERTTEVLNVPVLIANNLQFDERFIELVNREYETTYDVVSAYRQYKNFTFYLQYYPEIHNMKFYSENQTLMNNWAIIPIGHEGGEEWFMEAMTDPAYNRWVYLEDETKKNQAYLSMVRRLNFLNHGSAGVLVITIDPRKLDRILQQESFATMIVDERNRIAATNQREYIGKDLHEVIDFHEMIQEGPAIYEGKVNGEPSQIIVDYLTLQMSQSELKIISIVTNEHIMKDAKRLSMMGATVTMGGMAVAVMLIVHFSWLISKRLSHLSERIDQVASGDLKTKIVVDGKDEIGQLSVQFNQMVANVRSLIHQVHETNRQKRLLEKSQNEIKLKMLASQINPHFLFNTLESIRMKSHMKGETEIAKVVKQLGKLMRKSLDVTGHRIPLRNELDMVRCYLEIQTFRYGDRLHYELYIDPQSEMVEILPLIIQPLVENAVIHGLERTEDGGTVTISTIVNGNDLTVIVNDDGCGMDEEKLEAIQNMLHHPQEVDGNKIGLLNVHKRLQLTYGKPSGLIIESAKGKGTCVRFSISQIRGDDDV</sequence>
<dbReference type="SUPFAM" id="SSF55874">
    <property type="entry name" value="ATPase domain of HSP90 chaperone/DNA topoisomerase II/histidine kinase"/>
    <property type="match status" value="1"/>
</dbReference>
<evidence type="ECO:0000256" key="10">
    <source>
        <dbReference type="ARBA" id="ARBA00023012"/>
    </source>
</evidence>
<keyword evidence="7" id="KW-0418">Kinase</keyword>
<name>A0A0M0KN08_ALKHA</name>
<dbReference type="InterPro" id="IPR003660">
    <property type="entry name" value="HAMP_dom"/>
</dbReference>
<dbReference type="Pfam" id="PF02743">
    <property type="entry name" value="dCache_1"/>
    <property type="match status" value="1"/>
</dbReference>
<keyword evidence="5 12" id="KW-0812">Transmembrane</keyword>
<evidence type="ECO:0000256" key="12">
    <source>
        <dbReference type="SAM" id="Phobius"/>
    </source>
</evidence>
<dbReference type="PROSITE" id="PS50885">
    <property type="entry name" value="HAMP"/>
    <property type="match status" value="1"/>
</dbReference>
<evidence type="ECO:0000313" key="14">
    <source>
        <dbReference type="EMBL" id="KOO40204.1"/>
    </source>
</evidence>
<dbReference type="EMBL" id="LILD01000001">
    <property type="protein sequence ID" value="KOO40204.1"/>
    <property type="molecule type" value="Genomic_DNA"/>
</dbReference>
<keyword evidence="4" id="KW-0808">Transferase</keyword>
<gene>
    <name evidence="14" type="ORF">AMD02_10060</name>
</gene>
<reference evidence="14" key="1">
    <citation type="submission" date="2015-08" db="EMBL/GenBank/DDBJ databases">
        <title>Complete DNA Sequence of Pseudomonas syringae pv. actinidiae, the Causal Agent of Kiwifruit Canker Disease.</title>
        <authorList>
            <person name="Rikkerink E.H.A."/>
            <person name="Fineran P.C."/>
        </authorList>
    </citation>
    <scope>NUCLEOTIDE SEQUENCE</scope>
    <source>
        <strain evidence="14">DSM 13666</strain>
    </source>
</reference>
<evidence type="ECO:0000256" key="7">
    <source>
        <dbReference type="ARBA" id="ARBA00022777"/>
    </source>
</evidence>
<dbReference type="Pfam" id="PF00672">
    <property type="entry name" value="HAMP"/>
    <property type="match status" value="1"/>
</dbReference>
<comment type="subcellular location">
    <subcellularLocation>
        <location evidence="1">Cell membrane</location>
        <topology evidence="1">Multi-pass membrane protein</topology>
    </subcellularLocation>
</comment>
<keyword evidence="2" id="KW-1003">Cell membrane</keyword>
<evidence type="ECO:0000256" key="8">
    <source>
        <dbReference type="ARBA" id="ARBA00022840"/>
    </source>
</evidence>
<dbReference type="InterPro" id="IPR036890">
    <property type="entry name" value="HATPase_C_sf"/>
</dbReference>
<dbReference type="InterPro" id="IPR003594">
    <property type="entry name" value="HATPase_dom"/>
</dbReference>
<dbReference type="CDD" id="cd06225">
    <property type="entry name" value="HAMP"/>
    <property type="match status" value="1"/>
</dbReference>
<keyword evidence="8" id="KW-0067">ATP-binding</keyword>
<keyword evidence="11 12" id="KW-0472">Membrane</keyword>
<comment type="caution">
    <text evidence="14">The sequence shown here is derived from an EMBL/GenBank/DDBJ whole genome shotgun (WGS) entry which is preliminary data.</text>
</comment>
<dbReference type="GO" id="GO:0005524">
    <property type="term" value="F:ATP binding"/>
    <property type="evidence" value="ECO:0007669"/>
    <property type="project" value="UniProtKB-KW"/>
</dbReference>
<feature type="transmembrane region" description="Helical" evidence="12">
    <location>
        <begin position="295"/>
        <end position="319"/>
    </location>
</feature>
<dbReference type="Gene3D" id="6.10.340.10">
    <property type="match status" value="1"/>
</dbReference>
<dbReference type="Pfam" id="PF06580">
    <property type="entry name" value="His_kinase"/>
    <property type="match status" value="1"/>
</dbReference>
<dbReference type="Pfam" id="PF02518">
    <property type="entry name" value="HATPase_c"/>
    <property type="match status" value="1"/>
</dbReference>
<dbReference type="AlphaFoldDB" id="A0A0M0KN08"/>
<organism evidence="14">
    <name type="scientific">Halalkalibacterium halodurans</name>
    <name type="common">Bacillus halodurans</name>
    <dbReference type="NCBI Taxonomy" id="86665"/>
    <lineage>
        <taxon>Bacteria</taxon>
        <taxon>Bacillati</taxon>
        <taxon>Bacillota</taxon>
        <taxon>Bacilli</taxon>
        <taxon>Bacillales</taxon>
        <taxon>Bacillaceae</taxon>
        <taxon>Halalkalibacterium (ex Joshi et al. 2022)</taxon>
    </lineage>
</organism>
<dbReference type="InterPro" id="IPR010559">
    <property type="entry name" value="Sig_transdc_His_kin_internal"/>
</dbReference>
<feature type="transmembrane region" description="Helical" evidence="12">
    <location>
        <begin position="18"/>
        <end position="37"/>
    </location>
</feature>
<dbReference type="InterPro" id="IPR033479">
    <property type="entry name" value="dCache_1"/>
</dbReference>